<dbReference type="Gene3D" id="3.10.105.10">
    <property type="entry name" value="Dipeptide-binding Protein, Domain 3"/>
    <property type="match status" value="1"/>
</dbReference>
<proteinExistence type="inferred from homology"/>
<sequence>MGNRRRFGAVVAVLSGAALVGGCASGATSTSEGGAKPTRGGSLVIARSADATTFNTTTVHDNFSIFTTEQILEPLFMVSEDGKSVEPWLAKSYSVSADKLVYTVKLRTGVTFSDGTPLTAKDVKFSIDQSTKTAETGWGYINDPIKQVTVVDAHTVKFSLKYKFAPFLSVLSMFSNEIVPDQYGGRTAEKFYQDPVGTGPFLLGEWKKGRHLKLVRNEKYWQQGKPYLDSVQWNVVSDANTRKLQLQGNQIQIDEAPDWSSFDSLKSSPGITAKKFESTQSSNLAFNLTRKPFSDVHVRRAIAHAIDRKALVKAVLFGHGKPANSLLAPGTPYYDKDAPSPSYDLSKAKAELSKSSKPNGFSTSLLVRAGNGEALAVAQIIQSELKPLGIKVKINQLEAQTARQQQQNLKYDMALTGWTMDIPDPDQWTTFAVDPAGGAKSDFTGYNNPQAIALNKQARKESDPAKREQLYAKLQRLTGQDSFLAYLYYSPYGDAISNKVKGFHVTPLGNYHLENVYLAK</sequence>
<dbReference type="GO" id="GO:0015833">
    <property type="term" value="P:peptide transport"/>
    <property type="evidence" value="ECO:0007669"/>
    <property type="project" value="TreeGrafter"/>
</dbReference>
<feature type="domain" description="Solute-binding protein family 5" evidence="5">
    <location>
        <begin position="85"/>
        <end position="434"/>
    </location>
</feature>
<dbReference type="RefSeq" id="WP_188836353.1">
    <property type="nucleotide sequence ID" value="NZ_BMHI01000002.1"/>
</dbReference>
<dbReference type="InterPro" id="IPR000914">
    <property type="entry name" value="SBP_5_dom"/>
</dbReference>
<evidence type="ECO:0000256" key="1">
    <source>
        <dbReference type="ARBA" id="ARBA00005695"/>
    </source>
</evidence>
<reference evidence="6" key="2">
    <citation type="submission" date="2020-09" db="EMBL/GenBank/DDBJ databases">
        <authorList>
            <person name="Sun Q."/>
            <person name="Zhou Y."/>
        </authorList>
    </citation>
    <scope>NUCLEOTIDE SEQUENCE</scope>
    <source>
        <strain evidence="6">CGMCC 1.15085</strain>
    </source>
</reference>
<dbReference type="GO" id="GO:0042597">
    <property type="term" value="C:periplasmic space"/>
    <property type="evidence" value="ECO:0007669"/>
    <property type="project" value="UniProtKB-ARBA"/>
</dbReference>
<dbReference type="PIRSF" id="PIRSF002741">
    <property type="entry name" value="MppA"/>
    <property type="match status" value="1"/>
</dbReference>
<evidence type="ECO:0000313" key="7">
    <source>
        <dbReference type="Proteomes" id="UP000636793"/>
    </source>
</evidence>
<evidence type="ECO:0000259" key="5">
    <source>
        <dbReference type="Pfam" id="PF00496"/>
    </source>
</evidence>
<evidence type="ECO:0000256" key="2">
    <source>
        <dbReference type="ARBA" id="ARBA00022448"/>
    </source>
</evidence>
<dbReference type="CDD" id="cd00995">
    <property type="entry name" value="PBP2_NikA_DppA_OppA_like"/>
    <property type="match status" value="1"/>
</dbReference>
<dbReference type="InterPro" id="IPR039424">
    <property type="entry name" value="SBP_5"/>
</dbReference>
<dbReference type="AlphaFoldDB" id="A0A916WSQ0"/>
<dbReference type="Proteomes" id="UP000636793">
    <property type="component" value="Unassembled WGS sequence"/>
</dbReference>
<protein>
    <submittedName>
        <fullName evidence="6">Diguanylate cyclase</fullName>
    </submittedName>
</protein>
<dbReference type="SUPFAM" id="SSF53850">
    <property type="entry name" value="Periplasmic binding protein-like II"/>
    <property type="match status" value="1"/>
</dbReference>
<dbReference type="PANTHER" id="PTHR30290">
    <property type="entry name" value="PERIPLASMIC BINDING COMPONENT OF ABC TRANSPORTER"/>
    <property type="match status" value="1"/>
</dbReference>
<accession>A0A916WSQ0</accession>
<evidence type="ECO:0000256" key="3">
    <source>
        <dbReference type="ARBA" id="ARBA00022729"/>
    </source>
</evidence>
<dbReference type="PROSITE" id="PS51257">
    <property type="entry name" value="PROKAR_LIPOPROTEIN"/>
    <property type="match status" value="1"/>
</dbReference>
<dbReference type="Gene3D" id="3.90.76.10">
    <property type="entry name" value="Dipeptide-binding Protein, Domain 1"/>
    <property type="match status" value="1"/>
</dbReference>
<dbReference type="Gene3D" id="3.40.190.10">
    <property type="entry name" value="Periplasmic binding protein-like II"/>
    <property type="match status" value="1"/>
</dbReference>
<keyword evidence="2" id="KW-0813">Transport</keyword>
<comment type="caution">
    <text evidence="6">The sequence shown here is derived from an EMBL/GenBank/DDBJ whole genome shotgun (WGS) entry which is preliminary data.</text>
</comment>
<dbReference type="GO" id="GO:1904680">
    <property type="term" value="F:peptide transmembrane transporter activity"/>
    <property type="evidence" value="ECO:0007669"/>
    <property type="project" value="TreeGrafter"/>
</dbReference>
<keyword evidence="3 4" id="KW-0732">Signal</keyword>
<dbReference type="InterPro" id="IPR030678">
    <property type="entry name" value="Peptide/Ni-bd"/>
</dbReference>
<evidence type="ECO:0000313" key="6">
    <source>
        <dbReference type="EMBL" id="GGB26019.1"/>
    </source>
</evidence>
<dbReference type="Pfam" id="PF00496">
    <property type="entry name" value="SBP_bac_5"/>
    <property type="match status" value="1"/>
</dbReference>
<comment type="similarity">
    <text evidence="1">Belongs to the bacterial solute-binding protein 5 family.</text>
</comment>
<feature type="signal peptide" evidence="4">
    <location>
        <begin position="1"/>
        <end position="26"/>
    </location>
</feature>
<reference evidence="6" key="1">
    <citation type="journal article" date="2014" name="Int. J. Syst. Evol. Microbiol.">
        <title>Complete genome sequence of Corynebacterium casei LMG S-19264T (=DSM 44701T), isolated from a smear-ripened cheese.</title>
        <authorList>
            <consortium name="US DOE Joint Genome Institute (JGI-PGF)"/>
            <person name="Walter F."/>
            <person name="Albersmeier A."/>
            <person name="Kalinowski J."/>
            <person name="Ruckert C."/>
        </authorList>
    </citation>
    <scope>NUCLEOTIDE SEQUENCE</scope>
    <source>
        <strain evidence="6">CGMCC 1.15085</strain>
    </source>
</reference>
<dbReference type="EMBL" id="BMHI01000002">
    <property type="protein sequence ID" value="GGB26019.1"/>
    <property type="molecule type" value="Genomic_DNA"/>
</dbReference>
<organism evidence="6 7">
    <name type="scientific">Flexivirga endophytica</name>
    <dbReference type="NCBI Taxonomy" id="1849103"/>
    <lineage>
        <taxon>Bacteria</taxon>
        <taxon>Bacillati</taxon>
        <taxon>Actinomycetota</taxon>
        <taxon>Actinomycetes</taxon>
        <taxon>Micrococcales</taxon>
        <taxon>Dermacoccaceae</taxon>
        <taxon>Flexivirga</taxon>
    </lineage>
</organism>
<feature type="chain" id="PRO_5037042006" evidence="4">
    <location>
        <begin position="27"/>
        <end position="520"/>
    </location>
</feature>
<dbReference type="PANTHER" id="PTHR30290:SF9">
    <property type="entry name" value="OLIGOPEPTIDE-BINDING PROTEIN APPA"/>
    <property type="match status" value="1"/>
</dbReference>
<evidence type="ECO:0000256" key="4">
    <source>
        <dbReference type="SAM" id="SignalP"/>
    </source>
</evidence>
<keyword evidence="7" id="KW-1185">Reference proteome</keyword>
<name>A0A916WSQ0_9MICO</name>
<gene>
    <name evidence="6" type="ORF">GCM10011492_15230</name>
</gene>
<dbReference type="GO" id="GO:0043190">
    <property type="term" value="C:ATP-binding cassette (ABC) transporter complex"/>
    <property type="evidence" value="ECO:0007669"/>
    <property type="project" value="InterPro"/>
</dbReference>